<dbReference type="Pfam" id="PF07386">
    <property type="entry name" value="DUF1499"/>
    <property type="match status" value="1"/>
</dbReference>
<dbReference type="InterPro" id="IPR010865">
    <property type="entry name" value="DUF1499"/>
</dbReference>
<dbReference type="AlphaFoldDB" id="A0A7Y3RQ94"/>
<dbReference type="EMBL" id="JABFCX010000003">
    <property type="protein sequence ID" value="NNU17382.1"/>
    <property type="molecule type" value="Genomic_DNA"/>
</dbReference>
<sequence length="151" mass="16234">MKRLTLIAAVLLSLAACATTLKDTTMLDLKTVTKSGKPNQYLVAPEGYLVTETADATAPVFNQGTDDLFTALLAVLDETSGTENVRASKESGHIAYVAKVFIFKDDVDVSVLPHPEGSTLAIFSRSRVGYSDMGVNKKRVEQLLADLNAKL</sequence>
<organism evidence="2 3">
    <name type="scientific">Parvularcula mediterranea</name>
    <dbReference type="NCBI Taxonomy" id="2732508"/>
    <lineage>
        <taxon>Bacteria</taxon>
        <taxon>Pseudomonadati</taxon>
        <taxon>Pseudomonadota</taxon>
        <taxon>Alphaproteobacteria</taxon>
        <taxon>Parvularculales</taxon>
        <taxon>Parvularculaceae</taxon>
        <taxon>Parvularcula</taxon>
    </lineage>
</organism>
<keyword evidence="3" id="KW-1185">Reference proteome</keyword>
<proteinExistence type="predicted"/>
<dbReference type="RefSeq" id="WP_173200752.1">
    <property type="nucleotide sequence ID" value="NZ_JABFCX010000003.1"/>
</dbReference>
<accession>A0A7Y3RQ94</accession>
<comment type="caution">
    <text evidence="2">The sequence shown here is derived from an EMBL/GenBank/DDBJ whole genome shotgun (WGS) entry which is preliminary data.</text>
</comment>
<dbReference type="Proteomes" id="UP000536835">
    <property type="component" value="Unassembled WGS sequence"/>
</dbReference>
<evidence type="ECO:0000313" key="2">
    <source>
        <dbReference type="EMBL" id="NNU17382.1"/>
    </source>
</evidence>
<evidence type="ECO:0000313" key="3">
    <source>
        <dbReference type="Proteomes" id="UP000536835"/>
    </source>
</evidence>
<keyword evidence="1" id="KW-0732">Signal</keyword>
<gene>
    <name evidence="2" type="ORF">HK107_13705</name>
</gene>
<dbReference type="PROSITE" id="PS51257">
    <property type="entry name" value="PROKAR_LIPOPROTEIN"/>
    <property type="match status" value="1"/>
</dbReference>
<feature type="signal peptide" evidence="1">
    <location>
        <begin position="1"/>
        <end position="18"/>
    </location>
</feature>
<feature type="chain" id="PRO_5030528803" evidence="1">
    <location>
        <begin position="19"/>
        <end position="151"/>
    </location>
</feature>
<protein>
    <submittedName>
        <fullName evidence="2">DUF1499 domain-containing protein</fullName>
    </submittedName>
</protein>
<reference evidence="2 3" key="1">
    <citation type="submission" date="2020-05" db="EMBL/GenBank/DDBJ databases">
        <title>Parvularcula mediterraneae sp. nov., isolated from polypropylene straw from shallow seawater of the seashore of Laganas in Zakynthos island, Greece.</title>
        <authorList>
            <person name="Szabo I."/>
            <person name="Al-Omari J."/>
            <person name="Rado J."/>
            <person name="Szerdahelyi G.S."/>
        </authorList>
    </citation>
    <scope>NUCLEOTIDE SEQUENCE [LARGE SCALE GENOMIC DNA]</scope>
    <source>
        <strain evidence="2 3">ZS-1/3</strain>
    </source>
</reference>
<evidence type="ECO:0000256" key="1">
    <source>
        <dbReference type="SAM" id="SignalP"/>
    </source>
</evidence>
<name>A0A7Y3RQ94_9PROT</name>